<dbReference type="InterPro" id="IPR029057">
    <property type="entry name" value="PRTase-like"/>
</dbReference>
<dbReference type="PROSITE" id="PS00114">
    <property type="entry name" value="PRPP_SYNTHASE"/>
    <property type="match status" value="1"/>
</dbReference>
<dbReference type="GO" id="GO:0006015">
    <property type="term" value="P:5-phosphoribose 1-diphosphate biosynthetic process"/>
    <property type="evidence" value="ECO:0007669"/>
    <property type="project" value="TreeGrafter"/>
</dbReference>
<dbReference type="InterPro" id="IPR000836">
    <property type="entry name" value="PRTase_dom"/>
</dbReference>
<evidence type="ECO:0000256" key="10">
    <source>
        <dbReference type="ARBA" id="ARBA00049535"/>
    </source>
</evidence>
<dbReference type="EMBL" id="LAZR01004910">
    <property type="protein sequence ID" value="KKN04516.1"/>
    <property type="molecule type" value="Genomic_DNA"/>
</dbReference>
<dbReference type="FunFam" id="3.40.50.2020:FF:000002">
    <property type="entry name" value="Ribose-phosphate pyrophosphokinase"/>
    <property type="match status" value="1"/>
</dbReference>
<evidence type="ECO:0000256" key="7">
    <source>
        <dbReference type="ARBA" id="ARBA00022777"/>
    </source>
</evidence>
<evidence type="ECO:0000256" key="1">
    <source>
        <dbReference type="ARBA" id="ARBA00013247"/>
    </source>
</evidence>
<evidence type="ECO:0000256" key="9">
    <source>
        <dbReference type="ARBA" id="ARBA00022842"/>
    </source>
</evidence>
<keyword evidence="2" id="KW-0963">Cytoplasm</keyword>
<dbReference type="FunFam" id="3.40.50.2020:FF:000007">
    <property type="entry name" value="Ribose-phosphate pyrophosphokinase"/>
    <property type="match status" value="1"/>
</dbReference>
<reference evidence="12" key="1">
    <citation type="journal article" date="2015" name="Nature">
        <title>Complex archaea that bridge the gap between prokaryotes and eukaryotes.</title>
        <authorList>
            <person name="Spang A."/>
            <person name="Saw J.H."/>
            <person name="Jorgensen S.L."/>
            <person name="Zaremba-Niedzwiedzka K."/>
            <person name="Martijn J."/>
            <person name="Lind A.E."/>
            <person name="van Eijk R."/>
            <person name="Schleper C."/>
            <person name="Guy L."/>
            <person name="Ettema T.J."/>
        </authorList>
    </citation>
    <scope>NUCLEOTIDE SEQUENCE</scope>
</reference>
<sequence length="319" mass="34444">MSHGVKKDVMVFSGSSNPELAKAVATDLGIKLGEVDISRFSNGETYVRFMQSIRGHDLFLIQTLANNVNDALMELLIMIDAAKRASADAITVIIPHYGYSRQDKKTKAREPIAAKLVADVLSVAGIDRLVSVDLHAGSIQGFFDVPVDHLTAVSELSDYFKSKKLDNLVVVSPDVGRVKTAKKFADFLDADLAILHKVRPNHNTAEVHHVVGEVEGKAALLIDDMVDTGGTIVEAANAVKKNGATDVYVAATHPVLSGPAIERLKKADIKEMVFTDTIPIPKEKMLPNMKVLSLASLIALTIKNIHEDGSVSSLFRGDV</sequence>
<dbReference type="PANTHER" id="PTHR10210">
    <property type="entry name" value="RIBOSE-PHOSPHATE DIPHOSPHOKINASE FAMILY MEMBER"/>
    <property type="match status" value="1"/>
</dbReference>
<protein>
    <recommendedName>
        <fullName evidence="1">ribose-phosphate diphosphokinase</fullName>
        <ecNumber evidence="1">2.7.6.1</ecNumber>
    </recommendedName>
</protein>
<dbReference type="GO" id="GO:0002189">
    <property type="term" value="C:ribose phosphate diphosphokinase complex"/>
    <property type="evidence" value="ECO:0007669"/>
    <property type="project" value="TreeGrafter"/>
</dbReference>
<dbReference type="GO" id="GO:0005737">
    <property type="term" value="C:cytoplasm"/>
    <property type="evidence" value="ECO:0007669"/>
    <property type="project" value="TreeGrafter"/>
</dbReference>
<dbReference type="Pfam" id="PF14572">
    <property type="entry name" value="Pribosyl_synth"/>
    <property type="match status" value="1"/>
</dbReference>
<dbReference type="SUPFAM" id="SSF53271">
    <property type="entry name" value="PRTase-like"/>
    <property type="match status" value="1"/>
</dbReference>
<evidence type="ECO:0000256" key="5">
    <source>
        <dbReference type="ARBA" id="ARBA00022727"/>
    </source>
</evidence>
<dbReference type="PANTHER" id="PTHR10210:SF41">
    <property type="entry name" value="RIBOSE-PHOSPHATE PYROPHOSPHOKINASE 1, CHLOROPLASTIC"/>
    <property type="match status" value="1"/>
</dbReference>
<dbReference type="InterPro" id="IPR000842">
    <property type="entry name" value="PRib_PP_synth_CS"/>
</dbReference>
<dbReference type="GO" id="GO:0005524">
    <property type="term" value="F:ATP binding"/>
    <property type="evidence" value="ECO:0007669"/>
    <property type="project" value="UniProtKB-KW"/>
</dbReference>
<dbReference type="NCBIfam" id="TIGR01251">
    <property type="entry name" value="ribP_PPkin"/>
    <property type="match status" value="1"/>
</dbReference>
<dbReference type="Gene3D" id="3.40.50.2020">
    <property type="match status" value="2"/>
</dbReference>
<dbReference type="EC" id="2.7.6.1" evidence="1"/>
<dbReference type="InterPro" id="IPR005946">
    <property type="entry name" value="Rib-P_diPkinase"/>
</dbReference>
<evidence type="ECO:0000256" key="6">
    <source>
        <dbReference type="ARBA" id="ARBA00022741"/>
    </source>
</evidence>
<keyword evidence="6" id="KW-0547">Nucleotide-binding</keyword>
<dbReference type="GO" id="GO:0000287">
    <property type="term" value="F:magnesium ion binding"/>
    <property type="evidence" value="ECO:0007669"/>
    <property type="project" value="InterPro"/>
</dbReference>
<dbReference type="GO" id="GO:0016301">
    <property type="term" value="F:kinase activity"/>
    <property type="evidence" value="ECO:0007669"/>
    <property type="project" value="UniProtKB-KW"/>
</dbReference>
<gene>
    <name evidence="12" type="ORF">LCGC14_1096660</name>
</gene>
<evidence type="ECO:0000256" key="8">
    <source>
        <dbReference type="ARBA" id="ARBA00022840"/>
    </source>
</evidence>
<keyword evidence="8" id="KW-0067">ATP-binding</keyword>
<evidence type="ECO:0000259" key="11">
    <source>
        <dbReference type="Pfam" id="PF13793"/>
    </source>
</evidence>
<keyword evidence="3" id="KW-0808">Transferase</keyword>
<dbReference type="GO" id="GO:0004749">
    <property type="term" value="F:ribose phosphate diphosphokinase activity"/>
    <property type="evidence" value="ECO:0007669"/>
    <property type="project" value="UniProtKB-EC"/>
</dbReference>
<dbReference type="CDD" id="cd06223">
    <property type="entry name" value="PRTases_typeI"/>
    <property type="match status" value="1"/>
</dbReference>
<dbReference type="AlphaFoldDB" id="A0A0F9PTX4"/>
<dbReference type="NCBIfam" id="NF002320">
    <property type="entry name" value="PRK01259.1"/>
    <property type="match status" value="1"/>
</dbReference>
<dbReference type="HAMAP" id="MF_00583_B">
    <property type="entry name" value="RibP_PPkinase_B"/>
    <property type="match status" value="1"/>
</dbReference>
<name>A0A0F9PTX4_9ZZZZ</name>
<evidence type="ECO:0000256" key="4">
    <source>
        <dbReference type="ARBA" id="ARBA00022723"/>
    </source>
</evidence>
<dbReference type="GO" id="GO:0009156">
    <property type="term" value="P:ribonucleoside monophosphate biosynthetic process"/>
    <property type="evidence" value="ECO:0007669"/>
    <property type="project" value="InterPro"/>
</dbReference>
<comment type="caution">
    <text evidence="12">The sequence shown here is derived from an EMBL/GenBank/DDBJ whole genome shotgun (WGS) entry which is preliminary data.</text>
</comment>
<feature type="domain" description="Ribose-phosphate pyrophosphokinase N-terminal" evidence="11">
    <location>
        <begin position="10"/>
        <end position="125"/>
    </location>
</feature>
<dbReference type="SMART" id="SM01400">
    <property type="entry name" value="Pribosyltran_N"/>
    <property type="match status" value="1"/>
</dbReference>
<dbReference type="InterPro" id="IPR029099">
    <property type="entry name" value="Pribosyltran_N"/>
</dbReference>
<keyword evidence="7" id="KW-0418">Kinase</keyword>
<organism evidence="12">
    <name type="scientific">marine sediment metagenome</name>
    <dbReference type="NCBI Taxonomy" id="412755"/>
    <lineage>
        <taxon>unclassified sequences</taxon>
        <taxon>metagenomes</taxon>
        <taxon>ecological metagenomes</taxon>
    </lineage>
</organism>
<comment type="catalytic activity">
    <reaction evidence="10">
        <text>D-ribose 5-phosphate + ATP = 5-phospho-alpha-D-ribose 1-diphosphate + AMP + H(+)</text>
        <dbReference type="Rhea" id="RHEA:15609"/>
        <dbReference type="ChEBI" id="CHEBI:15378"/>
        <dbReference type="ChEBI" id="CHEBI:30616"/>
        <dbReference type="ChEBI" id="CHEBI:58017"/>
        <dbReference type="ChEBI" id="CHEBI:78346"/>
        <dbReference type="ChEBI" id="CHEBI:456215"/>
        <dbReference type="EC" id="2.7.6.1"/>
    </reaction>
</comment>
<evidence type="ECO:0000256" key="2">
    <source>
        <dbReference type="ARBA" id="ARBA00022490"/>
    </source>
</evidence>
<dbReference type="GO" id="GO:0006164">
    <property type="term" value="P:purine nucleotide biosynthetic process"/>
    <property type="evidence" value="ECO:0007669"/>
    <property type="project" value="TreeGrafter"/>
</dbReference>
<dbReference type="InterPro" id="IPR037515">
    <property type="entry name" value="Rib-P_diPkinase_bac"/>
</dbReference>
<keyword evidence="9" id="KW-0460">Magnesium</keyword>
<proteinExistence type="inferred from homology"/>
<dbReference type="Pfam" id="PF13793">
    <property type="entry name" value="Pribosyltran_N"/>
    <property type="match status" value="1"/>
</dbReference>
<evidence type="ECO:0000313" key="12">
    <source>
        <dbReference type="EMBL" id="KKN04516.1"/>
    </source>
</evidence>
<keyword evidence="5" id="KW-0545">Nucleotide biosynthesis</keyword>
<accession>A0A0F9PTX4</accession>
<evidence type="ECO:0000256" key="3">
    <source>
        <dbReference type="ARBA" id="ARBA00022679"/>
    </source>
</evidence>
<keyword evidence="4" id="KW-0479">Metal-binding</keyword>